<reference evidence="1" key="1">
    <citation type="submission" date="2022-07" db="EMBL/GenBank/DDBJ databases">
        <title>Faecal culturing of patients with breast cancer.</title>
        <authorList>
            <person name="Teng N.M.Y."/>
            <person name="Kiu R."/>
            <person name="Evans R."/>
            <person name="Baker D.J."/>
            <person name="Zenner C."/>
            <person name="Robinson S.D."/>
            <person name="Hall L.J."/>
        </authorList>
    </citation>
    <scope>NUCLEOTIDE SEQUENCE</scope>
    <source>
        <strain evidence="1">LH1062</strain>
    </source>
</reference>
<gene>
    <name evidence="1" type="ORF">NMU03_09025</name>
</gene>
<dbReference type="RefSeq" id="WP_290137814.1">
    <property type="nucleotide sequence ID" value="NZ_CP101620.1"/>
</dbReference>
<sequence>MHSTISGLLTLTGVINDSQIVQTVLDGTLTYVCGILSLEMGVFGGIIVG</sequence>
<protein>
    <submittedName>
        <fullName evidence="1">Uncharacterized protein</fullName>
    </submittedName>
</protein>
<evidence type="ECO:0000313" key="1">
    <source>
        <dbReference type="EMBL" id="UTY37869.1"/>
    </source>
</evidence>
<accession>A0ABY5HXS9</accession>
<evidence type="ECO:0000313" key="2">
    <source>
        <dbReference type="Proteomes" id="UP001060112"/>
    </source>
</evidence>
<keyword evidence="2" id="KW-1185">Reference proteome</keyword>
<dbReference type="Proteomes" id="UP001060112">
    <property type="component" value="Chromosome"/>
</dbReference>
<organism evidence="1 2">
    <name type="scientific">Allocoprobacillus halotolerans</name>
    <dbReference type="NCBI Taxonomy" id="2944914"/>
    <lineage>
        <taxon>Bacteria</taxon>
        <taxon>Bacillati</taxon>
        <taxon>Bacillota</taxon>
        <taxon>Erysipelotrichia</taxon>
        <taxon>Erysipelotrichales</taxon>
        <taxon>Erysipelotrichaceae</taxon>
        <taxon>Allocoprobacillus</taxon>
    </lineage>
</organism>
<dbReference type="EMBL" id="CP101620">
    <property type="protein sequence ID" value="UTY37869.1"/>
    <property type="molecule type" value="Genomic_DNA"/>
</dbReference>
<name>A0ABY5HXS9_9FIRM</name>
<proteinExistence type="predicted"/>